<protein>
    <submittedName>
        <fullName evidence="1">Uncharacterized protein</fullName>
    </submittedName>
</protein>
<sequence>MRYEERFYADHGGIYAATSAIGAEWVATQQPETPADRIWPQDLKIDRLRAAHERDRIGVNAVHPVLRLGVYS</sequence>
<dbReference type="Proteomes" id="UP001499843">
    <property type="component" value="Unassembled WGS sequence"/>
</dbReference>
<name>A0ABN3C7E9_9ACTN</name>
<dbReference type="EMBL" id="BAAAQX010000001">
    <property type="protein sequence ID" value="GAA2205007.1"/>
    <property type="molecule type" value="Genomic_DNA"/>
</dbReference>
<reference evidence="1 2" key="1">
    <citation type="journal article" date="2019" name="Int. J. Syst. Evol. Microbiol.">
        <title>The Global Catalogue of Microorganisms (GCM) 10K type strain sequencing project: providing services to taxonomists for standard genome sequencing and annotation.</title>
        <authorList>
            <consortium name="The Broad Institute Genomics Platform"/>
            <consortium name="The Broad Institute Genome Sequencing Center for Infectious Disease"/>
            <person name="Wu L."/>
            <person name="Ma J."/>
        </authorList>
    </citation>
    <scope>NUCLEOTIDE SEQUENCE [LARGE SCALE GENOMIC DNA]</scope>
    <source>
        <strain evidence="1 2">JCM 16114</strain>
    </source>
</reference>
<evidence type="ECO:0000313" key="1">
    <source>
        <dbReference type="EMBL" id="GAA2205007.1"/>
    </source>
</evidence>
<keyword evidence="2" id="KW-1185">Reference proteome</keyword>
<accession>A0ABN3C7E9</accession>
<comment type="caution">
    <text evidence="1">The sequence shown here is derived from an EMBL/GenBank/DDBJ whole genome shotgun (WGS) entry which is preliminary data.</text>
</comment>
<gene>
    <name evidence="1" type="ORF">GCM10009850_006550</name>
</gene>
<evidence type="ECO:0000313" key="2">
    <source>
        <dbReference type="Proteomes" id="UP001499843"/>
    </source>
</evidence>
<organism evidence="1 2">
    <name type="scientific">Nonomuraea monospora</name>
    <dbReference type="NCBI Taxonomy" id="568818"/>
    <lineage>
        <taxon>Bacteria</taxon>
        <taxon>Bacillati</taxon>
        <taxon>Actinomycetota</taxon>
        <taxon>Actinomycetes</taxon>
        <taxon>Streptosporangiales</taxon>
        <taxon>Streptosporangiaceae</taxon>
        <taxon>Nonomuraea</taxon>
    </lineage>
</organism>
<proteinExistence type="predicted"/>